<organism evidence="8 9">
    <name type="scientific">Kuraishia capsulata CBS 1993</name>
    <dbReference type="NCBI Taxonomy" id="1382522"/>
    <lineage>
        <taxon>Eukaryota</taxon>
        <taxon>Fungi</taxon>
        <taxon>Dikarya</taxon>
        <taxon>Ascomycota</taxon>
        <taxon>Saccharomycotina</taxon>
        <taxon>Pichiomycetes</taxon>
        <taxon>Pichiales</taxon>
        <taxon>Pichiaceae</taxon>
        <taxon>Kuraishia</taxon>
    </lineage>
</organism>
<feature type="transmembrane region" description="Helical" evidence="6">
    <location>
        <begin position="92"/>
        <end position="114"/>
    </location>
</feature>
<dbReference type="FunFam" id="1.20.1250.20:FF:000018">
    <property type="entry name" value="MFS transporter permease"/>
    <property type="match status" value="1"/>
</dbReference>
<evidence type="ECO:0000313" key="9">
    <source>
        <dbReference type="Proteomes" id="UP000019384"/>
    </source>
</evidence>
<evidence type="ECO:0000256" key="4">
    <source>
        <dbReference type="ARBA" id="ARBA00022989"/>
    </source>
</evidence>
<keyword evidence="2" id="KW-0813">Transport</keyword>
<evidence type="ECO:0000256" key="1">
    <source>
        <dbReference type="ARBA" id="ARBA00004141"/>
    </source>
</evidence>
<dbReference type="HOGENOM" id="CLU_001265_0_1_1"/>
<dbReference type="Proteomes" id="UP000019384">
    <property type="component" value="Unassembled WGS sequence"/>
</dbReference>
<dbReference type="OrthoDB" id="2985014at2759"/>
<name>W6MIB3_9ASCO</name>
<feature type="transmembrane region" description="Helical" evidence="6">
    <location>
        <begin position="322"/>
        <end position="342"/>
    </location>
</feature>
<dbReference type="GeneID" id="34517478"/>
<dbReference type="FunFam" id="1.20.1250.20:FF:000013">
    <property type="entry name" value="MFS general substrate transporter"/>
    <property type="match status" value="1"/>
</dbReference>
<feature type="transmembrane region" description="Helical" evidence="6">
    <location>
        <begin position="51"/>
        <end position="68"/>
    </location>
</feature>
<feature type="transmembrane region" description="Helical" evidence="6">
    <location>
        <begin position="121"/>
        <end position="140"/>
    </location>
</feature>
<dbReference type="AlphaFoldDB" id="W6MIB3"/>
<dbReference type="GO" id="GO:0022857">
    <property type="term" value="F:transmembrane transporter activity"/>
    <property type="evidence" value="ECO:0007669"/>
    <property type="project" value="InterPro"/>
</dbReference>
<dbReference type="InterPro" id="IPR011701">
    <property type="entry name" value="MFS"/>
</dbReference>
<feature type="transmembrane region" description="Helical" evidence="6">
    <location>
        <begin position="146"/>
        <end position="169"/>
    </location>
</feature>
<keyword evidence="9" id="KW-1185">Reference proteome</keyword>
<accession>W6MIB3</accession>
<evidence type="ECO:0000256" key="5">
    <source>
        <dbReference type="ARBA" id="ARBA00023136"/>
    </source>
</evidence>
<dbReference type="RefSeq" id="XP_022456090.1">
    <property type="nucleotide sequence ID" value="XM_022604531.1"/>
</dbReference>
<gene>
    <name evidence="8" type="ORF">KUCA_T00000032001</name>
</gene>
<dbReference type="InterPro" id="IPR036259">
    <property type="entry name" value="MFS_trans_sf"/>
</dbReference>
<evidence type="ECO:0000256" key="6">
    <source>
        <dbReference type="SAM" id="Phobius"/>
    </source>
</evidence>
<evidence type="ECO:0000256" key="3">
    <source>
        <dbReference type="ARBA" id="ARBA00022692"/>
    </source>
</evidence>
<comment type="subcellular location">
    <subcellularLocation>
        <location evidence="1">Membrane</location>
        <topology evidence="1">Multi-pass membrane protein</topology>
    </subcellularLocation>
</comment>
<feature type="transmembrane region" description="Helical" evidence="6">
    <location>
        <begin position="349"/>
        <end position="368"/>
    </location>
</feature>
<dbReference type="PANTHER" id="PTHR43791:SF24">
    <property type="entry name" value="NICOTINIC ACID PLASMA MEMBRANE TRANSPORTER"/>
    <property type="match status" value="1"/>
</dbReference>
<dbReference type="PROSITE" id="PS50850">
    <property type="entry name" value="MFS"/>
    <property type="match status" value="1"/>
</dbReference>
<reference evidence="8" key="2">
    <citation type="submission" date="2014-02" db="EMBL/GenBank/DDBJ databases">
        <title>Complete DNA sequence of /Kuraishia capsulata/ illustrates novel genomic features among budding yeasts (/Saccharomycotina/).</title>
        <authorList>
            <person name="Morales L."/>
            <person name="Noel B."/>
            <person name="Porcel B."/>
            <person name="Marcet-Houben M."/>
            <person name="Hullo M-F."/>
            <person name="Sacerdot C."/>
            <person name="Tekaia F."/>
            <person name="Leh-Louis V."/>
            <person name="Despons L."/>
            <person name="Khanna V."/>
            <person name="Aury J-M."/>
            <person name="Barbe V."/>
            <person name="Couloux A."/>
            <person name="Labadie K."/>
            <person name="Pelletier E."/>
            <person name="Souciet J-L."/>
            <person name="Boekhout T."/>
            <person name="Gabaldon T."/>
            <person name="Wincker P."/>
            <person name="Dujon B."/>
        </authorList>
    </citation>
    <scope>NUCLEOTIDE SEQUENCE</scope>
    <source>
        <strain evidence="8">CBS 1993</strain>
    </source>
</reference>
<dbReference type="CDD" id="cd17327">
    <property type="entry name" value="MFS_FEN2_like"/>
    <property type="match status" value="1"/>
</dbReference>
<evidence type="ECO:0000313" key="8">
    <source>
        <dbReference type="EMBL" id="CDK24072.1"/>
    </source>
</evidence>
<dbReference type="Gene3D" id="1.20.1250.20">
    <property type="entry name" value="MFS general substrate transporter like domains"/>
    <property type="match status" value="2"/>
</dbReference>
<dbReference type="InterPro" id="IPR020846">
    <property type="entry name" value="MFS_dom"/>
</dbReference>
<dbReference type="PANTHER" id="PTHR43791">
    <property type="entry name" value="PERMEASE-RELATED"/>
    <property type="match status" value="1"/>
</dbReference>
<keyword evidence="5 6" id="KW-0472">Membrane</keyword>
<sequence>MTNEEKAEQNMVVSEQVKNEHGSDISSGVLVIEADELYIDPVKEKKLVHKLDWFLLPMFSALYFLSFLDRSNIGNAKIAGMYEQLDLTPNQYSAAVSVFYATYITAELPSVLLVKRVGPRLHLTVLVVCWSLVTIFTAFIRDYWSLILTRLLLGLFEGGFFPCLSLIISMTYKREEQSRRLGYLYVCSCFSGAFGGLIATGITKIKPRHNFQAWCWLYIIEGCISLAVASWVIFGMPNDVKKAKFLTKEEQEMMAIRFTHAQKYQGNQNFEKKELVNALKDPKVYLSLSIQFCVDLVLYGFSTFLPSILKLQLGYDSMQAQYLSVPVYMFAAIAVFSTSYVSDKKGWKAPIILGCNAFGLIGYCILLGSSNGPAKYFACYLIAIPYYSSVGVGVTWINNNMAPHYRRASALGLNQTFGNLAGVIAGQVYRTAPYKLGNGFSLGCTVVAMVLTTIQYYYLKSQNTLKAKILAGEIEDTRREKTGSNAPDFVYIL</sequence>
<dbReference type="EMBL" id="HG793125">
    <property type="protein sequence ID" value="CDK24072.1"/>
    <property type="molecule type" value="Genomic_DNA"/>
</dbReference>
<keyword evidence="3 6" id="KW-0812">Transmembrane</keyword>
<feature type="transmembrane region" description="Helical" evidence="6">
    <location>
        <begin position="284"/>
        <end position="302"/>
    </location>
</feature>
<reference evidence="8" key="1">
    <citation type="submission" date="2013-12" db="EMBL/GenBank/DDBJ databases">
        <authorList>
            <person name="Genoscope - CEA"/>
        </authorList>
    </citation>
    <scope>NUCLEOTIDE SEQUENCE</scope>
    <source>
        <strain evidence="8">CBS 1993</strain>
    </source>
</reference>
<evidence type="ECO:0000256" key="2">
    <source>
        <dbReference type="ARBA" id="ARBA00022448"/>
    </source>
</evidence>
<dbReference type="GO" id="GO:0016020">
    <property type="term" value="C:membrane"/>
    <property type="evidence" value="ECO:0007669"/>
    <property type="project" value="UniProtKB-SubCell"/>
</dbReference>
<protein>
    <recommendedName>
        <fullName evidence="7">Major facilitator superfamily (MFS) profile domain-containing protein</fullName>
    </recommendedName>
</protein>
<evidence type="ECO:0000259" key="7">
    <source>
        <dbReference type="PROSITE" id="PS50850"/>
    </source>
</evidence>
<proteinExistence type="predicted"/>
<feature type="transmembrane region" description="Helical" evidence="6">
    <location>
        <begin position="211"/>
        <end position="234"/>
    </location>
</feature>
<feature type="transmembrane region" description="Helical" evidence="6">
    <location>
        <begin position="440"/>
        <end position="459"/>
    </location>
</feature>
<feature type="domain" description="Major facilitator superfamily (MFS) profile" evidence="7">
    <location>
        <begin position="55"/>
        <end position="464"/>
    </location>
</feature>
<feature type="transmembrane region" description="Helical" evidence="6">
    <location>
        <begin position="181"/>
        <end position="199"/>
    </location>
</feature>
<keyword evidence="4 6" id="KW-1133">Transmembrane helix</keyword>
<feature type="transmembrane region" description="Helical" evidence="6">
    <location>
        <begin position="374"/>
        <end position="397"/>
    </location>
</feature>
<dbReference type="SUPFAM" id="SSF103473">
    <property type="entry name" value="MFS general substrate transporter"/>
    <property type="match status" value="1"/>
</dbReference>
<dbReference type="Pfam" id="PF07690">
    <property type="entry name" value="MFS_1"/>
    <property type="match status" value="1"/>
</dbReference>
<dbReference type="STRING" id="1382522.W6MIB3"/>